<protein>
    <recommendedName>
        <fullName evidence="3">EboA domain-containing protein</fullName>
    </recommendedName>
</protein>
<evidence type="ECO:0000313" key="1">
    <source>
        <dbReference type="EMBL" id="RYU97245.1"/>
    </source>
</evidence>
<dbReference type="NCBIfam" id="NF035938">
    <property type="entry name" value="EboA_domain"/>
    <property type="match status" value="1"/>
</dbReference>
<evidence type="ECO:0008006" key="3">
    <source>
        <dbReference type="Google" id="ProtNLM"/>
    </source>
</evidence>
<proteinExistence type="predicted"/>
<dbReference type="Proteomes" id="UP000293162">
    <property type="component" value="Unassembled WGS sequence"/>
</dbReference>
<dbReference type="AlphaFoldDB" id="A0A4Q5M4U5"/>
<sequence>MNYSSLLLDKIQSQASSKEISWVEMKDKGSLQSLQTAFVTVPRFISKDKIQFTSPINEVSFDNWTLDRLVRVYLLTKFDSSDKSSYTKAIDTLFDTAENNEAVALISALPFLAYPDYWILRATNAVRSNIGPVFDAIAFENPFARNHFSDLAWNQLVLKCIFNDKPINKIEGLAERANQELATSISNLAHERWSAGRTIPSQAWRLVSQFMNDEIFKDIQHLLSFGNESDRMAAALVCTETDFPEAKKALVSNEDLQLKIANKVFNWQKIEN</sequence>
<name>A0A4Q5M4U5_9BACT</name>
<evidence type="ECO:0000313" key="2">
    <source>
        <dbReference type="Proteomes" id="UP000293162"/>
    </source>
</evidence>
<comment type="caution">
    <text evidence="1">The sequence shown here is derived from an EMBL/GenBank/DDBJ whole genome shotgun (WGS) entry which is preliminary data.</text>
</comment>
<dbReference type="InterPro" id="IPR047715">
    <property type="entry name" value="EboA_dom"/>
</dbReference>
<gene>
    <name evidence="1" type="ORF">EWM59_02880</name>
</gene>
<organism evidence="1 2">
    <name type="scientific">Emticicia agri</name>
    <dbReference type="NCBI Taxonomy" id="2492393"/>
    <lineage>
        <taxon>Bacteria</taxon>
        <taxon>Pseudomonadati</taxon>
        <taxon>Bacteroidota</taxon>
        <taxon>Cytophagia</taxon>
        <taxon>Cytophagales</taxon>
        <taxon>Leadbetterellaceae</taxon>
        <taxon>Emticicia</taxon>
    </lineage>
</organism>
<dbReference type="RefSeq" id="WP_130019440.1">
    <property type="nucleotide sequence ID" value="NZ_SEWF01000003.1"/>
</dbReference>
<dbReference type="OrthoDB" id="325673at2"/>
<dbReference type="EMBL" id="SEWF01000003">
    <property type="protein sequence ID" value="RYU97245.1"/>
    <property type="molecule type" value="Genomic_DNA"/>
</dbReference>
<keyword evidence="2" id="KW-1185">Reference proteome</keyword>
<accession>A0A4Q5M4U5</accession>
<reference evidence="1 2" key="1">
    <citation type="submission" date="2019-02" db="EMBL/GenBank/DDBJ databases">
        <title>Bacterial novel species Emticicia sp. 17J42-9 isolated from soil.</title>
        <authorList>
            <person name="Jung H.-Y."/>
        </authorList>
    </citation>
    <scope>NUCLEOTIDE SEQUENCE [LARGE SCALE GENOMIC DNA]</scope>
    <source>
        <strain evidence="1 2">17J42-9</strain>
    </source>
</reference>